<dbReference type="GO" id="GO:0008408">
    <property type="term" value="F:3'-5' exonuclease activity"/>
    <property type="evidence" value="ECO:0007669"/>
    <property type="project" value="InterPro"/>
</dbReference>
<dbReference type="PANTHER" id="PTHR30337">
    <property type="entry name" value="COMPONENT OF ATP-DEPENDENT DSDNA EXONUCLEASE"/>
    <property type="match status" value="1"/>
</dbReference>
<evidence type="ECO:0000256" key="5">
    <source>
        <dbReference type="ARBA" id="ARBA00022801"/>
    </source>
</evidence>
<evidence type="ECO:0000259" key="8">
    <source>
        <dbReference type="Pfam" id="PF00149"/>
    </source>
</evidence>
<dbReference type="NCBIfam" id="TIGR00619">
    <property type="entry name" value="sbcd"/>
    <property type="match status" value="1"/>
</dbReference>
<dbReference type="AlphaFoldDB" id="A0A1Q5PKY6"/>
<evidence type="ECO:0000313" key="10">
    <source>
        <dbReference type="EMBL" id="OKL47271.1"/>
    </source>
</evidence>
<gene>
    <name evidence="7" type="primary">sbcD</name>
    <name evidence="10" type="ORF">BSR29_06540</name>
</gene>
<comment type="function">
    <text evidence="7">SbcCD cleaves DNA hairpin structures. These structures can inhibit DNA replication and are intermediates in certain DNA recombination reactions. The complex acts as a 3'-&gt;5' double strand exonuclease that can open hairpins. It also has a 5' single-strand endonuclease activity.</text>
</comment>
<dbReference type="Pfam" id="PF00149">
    <property type="entry name" value="Metallophos"/>
    <property type="match status" value="1"/>
</dbReference>
<comment type="similarity">
    <text evidence="1 7">Belongs to the SbcD family.</text>
</comment>
<dbReference type="GO" id="GO:0006310">
    <property type="term" value="P:DNA recombination"/>
    <property type="evidence" value="ECO:0007669"/>
    <property type="project" value="UniProtKB-KW"/>
</dbReference>
<dbReference type="STRING" id="1921764.BSR28_07740"/>
<dbReference type="CDD" id="cd00840">
    <property type="entry name" value="MPP_Mre11_N"/>
    <property type="match status" value="1"/>
</dbReference>
<keyword evidence="7" id="KW-0233">DNA recombination</keyword>
<evidence type="ECO:0000256" key="3">
    <source>
        <dbReference type="ARBA" id="ARBA00013365"/>
    </source>
</evidence>
<dbReference type="Pfam" id="PF12320">
    <property type="entry name" value="SbcD_C"/>
    <property type="match status" value="1"/>
</dbReference>
<organism evidence="10 11">
    <name type="scientific">Boudabousia liubingyangii</name>
    <dbReference type="NCBI Taxonomy" id="1921764"/>
    <lineage>
        <taxon>Bacteria</taxon>
        <taxon>Bacillati</taxon>
        <taxon>Actinomycetota</taxon>
        <taxon>Actinomycetes</taxon>
        <taxon>Actinomycetales</taxon>
        <taxon>Actinomycetaceae</taxon>
        <taxon>Boudabousia</taxon>
    </lineage>
</organism>
<dbReference type="InterPro" id="IPR041796">
    <property type="entry name" value="Mre11_N"/>
</dbReference>
<evidence type="ECO:0000256" key="4">
    <source>
        <dbReference type="ARBA" id="ARBA00022722"/>
    </source>
</evidence>
<dbReference type="InterPro" id="IPR029052">
    <property type="entry name" value="Metallo-depent_PP-like"/>
</dbReference>
<keyword evidence="7" id="KW-0235">DNA replication</keyword>
<evidence type="ECO:0000313" key="11">
    <source>
        <dbReference type="Proteomes" id="UP000186785"/>
    </source>
</evidence>
<dbReference type="InterPro" id="IPR004843">
    <property type="entry name" value="Calcineurin-like_PHP"/>
</dbReference>
<evidence type="ECO:0000259" key="9">
    <source>
        <dbReference type="Pfam" id="PF12320"/>
    </source>
</evidence>
<comment type="caution">
    <text evidence="10">The sequence shown here is derived from an EMBL/GenBank/DDBJ whole genome shotgun (WGS) entry which is preliminary data.</text>
</comment>
<dbReference type="SUPFAM" id="SSF56300">
    <property type="entry name" value="Metallo-dependent phosphatases"/>
    <property type="match status" value="1"/>
</dbReference>
<comment type="subunit">
    <text evidence="2 7">Heterodimer of SbcC and SbcD.</text>
</comment>
<evidence type="ECO:0000256" key="7">
    <source>
        <dbReference type="RuleBase" id="RU363069"/>
    </source>
</evidence>
<keyword evidence="5 7" id="KW-0378">Hydrolase</keyword>
<dbReference type="GO" id="GO:0006260">
    <property type="term" value="P:DNA replication"/>
    <property type="evidence" value="ECO:0007669"/>
    <property type="project" value="UniProtKB-KW"/>
</dbReference>
<keyword evidence="6 7" id="KW-0269">Exonuclease</keyword>
<proteinExistence type="inferred from homology"/>
<sequence>MRILHTSDWHVGRTLHGLDLTEAHELFFQSLEQDLRDHPTDALLISGDLFDRSVPATVSLQLVETWLSKFCQLTKVILSPGNHDSLTRLGFLSDLIQNPNLIIKAHKDSFAKPTILQDDSQQSLLVYTLPYLEPDLWRHELPNQAAPGEPLPRTHSAVISAALQMIREDLEQRRQNEPDIPAIVMMHLFVTAAQGTDSERDISVGGISDVPLQILKTLGGQQEVDNLYFALGHLHRPQTIGQDELVRYCGSPIPFSFSEAGYRKQVPIVNYAQGSFSISQLEIPQVAPLKRYRGELAEILAQVKQDSEAQRAYAEVIFTDASRPPQAREQILALLPGALVIRHESTLLAQAEAPLADQSGPDLPEIVKTFCENYGGFTPDSTQQQLITEIYEEARKELGTCD</sequence>
<feature type="domain" description="Calcineurin-like phosphoesterase" evidence="8">
    <location>
        <begin position="1"/>
        <end position="189"/>
    </location>
</feature>
<protein>
    <recommendedName>
        <fullName evidence="3 7">Nuclease SbcCD subunit D</fullName>
    </recommendedName>
</protein>
<dbReference type="PANTHER" id="PTHR30337:SF0">
    <property type="entry name" value="NUCLEASE SBCCD SUBUNIT D"/>
    <property type="match status" value="1"/>
</dbReference>
<dbReference type="Proteomes" id="UP000186785">
    <property type="component" value="Unassembled WGS sequence"/>
</dbReference>
<dbReference type="InterPro" id="IPR026843">
    <property type="entry name" value="SbcD_C"/>
</dbReference>
<reference evidence="10 11" key="1">
    <citation type="submission" date="2016-11" db="EMBL/GenBank/DDBJ databases">
        <title>Actinomyces gypaetusis sp. nov. isolated from the vulture Gypaetus barbatus in Qinghai Tibet Plateau China.</title>
        <authorList>
            <person name="Meng X."/>
        </authorList>
    </citation>
    <scope>NUCLEOTIDE SEQUENCE [LARGE SCALE GENOMIC DNA]</scope>
    <source>
        <strain evidence="10 11">VUL4_2</strain>
    </source>
</reference>
<evidence type="ECO:0000256" key="2">
    <source>
        <dbReference type="ARBA" id="ARBA00011322"/>
    </source>
</evidence>
<dbReference type="OrthoDB" id="9773856at2"/>
<dbReference type="RefSeq" id="WP_073709504.1">
    <property type="nucleotide sequence ID" value="NZ_MQSU01000004.1"/>
</dbReference>
<dbReference type="Gene3D" id="3.60.21.10">
    <property type="match status" value="1"/>
</dbReference>
<dbReference type="InterPro" id="IPR050535">
    <property type="entry name" value="DNA_Repair-Maintenance_Comp"/>
</dbReference>
<accession>A0A1Q5PKY6</accession>
<dbReference type="GO" id="GO:0004519">
    <property type="term" value="F:endonuclease activity"/>
    <property type="evidence" value="ECO:0007669"/>
    <property type="project" value="UniProtKB-KW"/>
</dbReference>
<keyword evidence="11" id="KW-1185">Reference proteome</keyword>
<keyword evidence="7" id="KW-0255">Endonuclease</keyword>
<dbReference type="EMBL" id="MQSV01000004">
    <property type="protein sequence ID" value="OKL47271.1"/>
    <property type="molecule type" value="Genomic_DNA"/>
</dbReference>
<keyword evidence="4 7" id="KW-0540">Nuclease</keyword>
<evidence type="ECO:0000256" key="1">
    <source>
        <dbReference type="ARBA" id="ARBA00010555"/>
    </source>
</evidence>
<feature type="domain" description="Nuclease SbcCD subunit D C-terminal" evidence="9">
    <location>
        <begin position="288"/>
        <end position="347"/>
    </location>
</feature>
<dbReference type="InterPro" id="IPR004593">
    <property type="entry name" value="SbcD"/>
</dbReference>
<evidence type="ECO:0000256" key="6">
    <source>
        <dbReference type="ARBA" id="ARBA00022839"/>
    </source>
</evidence>
<name>A0A1Q5PKY6_9ACTO</name>